<sequence>MSVNAVRMPLLAEQHGSKSDDDENLQLSTFSEELGINEAEDHSNKSQGSHQTPKSHENHPTIVLTEEQLDKLIDTLETTREALNHLSLRHNEFKPPRRPGRKTNNNQEHEMSVNAVRMPLLAEQHGSKSDDDENLQLSTFSEELGINEADGHSNKSQGSHQTPKSHENHPTIVLTEEQVDKLIDTLETTREALNHLSLRHNEFKPPRRPRVPVWITNHLFVITVVWQFMCIVALTVLQTFTHKLKGKEKLAFVLTITIMVLFQAVNLLLVFITSVKLTKQFLHHTVTRSFLGQSYLSMTLLFAGLYTLLYRIDKSSFKDLGGLGLQGDVLYSVILFIKMLFYSISIGTLCGAGHIVAATWYAQMITGLQLYKFKLVDSPRCSLCMDHIETMVHLFAECVIVKNMYLQLKTTLIKYNLTLPDLNPKNIILGIENYQLINLLLLLLLLFKNYVYKVRGGTPLLQCMLVKIRQYELIERLCALQNNSLQLHLAKWDKLYEMIES</sequence>
<reference evidence="3 4" key="1">
    <citation type="journal article" date="2007" name="Science">
        <title>Sea anemone genome reveals ancestral eumetazoan gene repertoire and genomic organization.</title>
        <authorList>
            <person name="Putnam N.H."/>
            <person name="Srivastava M."/>
            <person name="Hellsten U."/>
            <person name="Dirks B."/>
            <person name="Chapman J."/>
            <person name="Salamov A."/>
            <person name="Terry A."/>
            <person name="Shapiro H."/>
            <person name="Lindquist E."/>
            <person name="Kapitonov V.V."/>
            <person name="Jurka J."/>
            <person name="Genikhovich G."/>
            <person name="Grigoriev I.V."/>
            <person name="Lucas S.M."/>
            <person name="Steele R.E."/>
            <person name="Finnerty J.R."/>
            <person name="Technau U."/>
            <person name="Martindale M.Q."/>
            <person name="Rokhsar D.S."/>
        </authorList>
    </citation>
    <scope>NUCLEOTIDE SEQUENCE [LARGE SCALE GENOMIC DNA]</scope>
    <source>
        <strain evidence="4">CH2 X CH6</strain>
    </source>
</reference>
<gene>
    <name evidence="3" type="ORF">NEMVEDRAFT_v1g248578</name>
</gene>
<feature type="transmembrane region" description="Helical" evidence="2">
    <location>
        <begin position="250"/>
        <end position="272"/>
    </location>
</feature>
<keyword evidence="2" id="KW-0812">Transmembrane</keyword>
<keyword evidence="2" id="KW-0472">Membrane</keyword>
<evidence type="ECO:0000313" key="3">
    <source>
        <dbReference type="EMBL" id="EDO29947.1"/>
    </source>
</evidence>
<feature type="region of interest" description="Disordered" evidence="1">
    <location>
        <begin position="1"/>
        <end position="62"/>
    </location>
</feature>
<evidence type="ECO:0000256" key="2">
    <source>
        <dbReference type="SAM" id="Phobius"/>
    </source>
</evidence>
<organism evidence="3 4">
    <name type="scientific">Nematostella vectensis</name>
    <name type="common">Starlet sea anemone</name>
    <dbReference type="NCBI Taxonomy" id="45351"/>
    <lineage>
        <taxon>Eukaryota</taxon>
        <taxon>Metazoa</taxon>
        <taxon>Cnidaria</taxon>
        <taxon>Anthozoa</taxon>
        <taxon>Hexacorallia</taxon>
        <taxon>Actiniaria</taxon>
        <taxon>Edwardsiidae</taxon>
        <taxon>Nematostella</taxon>
    </lineage>
</organism>
<dbReference type="eggNOG" id="ENOG502SAJR">
    <property type="taxonomic scope" value="Eukaryota"/>
</dbReference>
<feature type="region of interest" description="Disordered" evidence="1">
    <location>
        <begin position="148"/>
        <end position="171"/>
    </location>
</feature>
<keyword evidence="4" id="KW-1185">Reference proteome</keyword>
<feature type="transmembrane region" description="Helical" evidence="2">
    <location>
        <begin position="292"/>
        <end position="309"/>
    </location>
</feature>
<evidence type="ECO:0000256" key="1">
    <source>
        <dbReference type="SAM" id="MobiDB-lite"/>
    </source>
</evidence>
<proteinExistence type="predicted"/>
<dbReference type="InParanoid" id="A7T269"/>
<dbReference type="AlphaFoldDB" id="A7T269"/>
<evidence type="ECO:0000313" key="4">
    <source>
        <dbReference type="Proteomes" id="UP000001593"/>
    </source>
</evidence>
<name>A7T269_NEMVE</name>
<feature type="transmembrane region" description="Helical" evidence="2">
    <location>
        <begin position="214"/>
        <end position="238"/>
    </location>
</feature>
<feature type="region of interest" description="Disordered" evidence="1">
    <location>
        <begin position="86"/>
        <end position="111"/>
    </location>
</feature>
<dbReference type="EMBL" id="DS470207">
    <property type="protein sequence ID" value="EDO29947.1"/>
    <property type="molecule type" value="Genomic_DNA"/>
</dbReference>
<protein>
    <recommendedName>
        <fullName evidence="5">Reverse transcriptase zinc-binding domain-containing protein</fullName>
    </recommendedName>
</protein>
<dbReference type="HOGENOM" id="CLU_544352_0_0_1"/>
<accession>A7T269</accession>
<feature type="transmembrane region" description="Helical" evidence="2">
    <location>
        <begin position="329"/>
        <end position="362"/>
    </location>
</feature>
<keyword evidence="2" id="KW-1133">Transmembrane helix</keyword>
<evidence type="ECO:0008006" key="5">
    <source>
        <dbReference type="Google" id="ProtNLM"/>
    </source>
</evidence>
<feature type="compositionally biased region" description="Basic and acidic residues" evidence="1">
    <location>
        <begin position="86"/>
        <end position="95"/>
    </location>
</feature>
<feature type="transmembrane region" description="Helical" evidence="2">
    <location>
        <begin position="427"/>
        <end position="447"/>
    </location>
</feature>
<dbReference type="Proteomes" id="UP000001593">
    <property type="component" value="Unassembled WGS sequence"/>
</dbReference>